<evidence type="ECO:0000256" key="4">
    <source>
        <dbReference type="ARBA" id="ARBA00023306"/>
    </source>
</evidence>
<dbReference type="InterPro" id="IPR039361">
    <property type="entry name" value="Cyclin"/>
</dbReference>
<dbReference type="InterPro" id="IPR036915">
    <property type="entry name" value="Cyclin-like_sf"/>
</dbReference>
<keyword evidence="3 5" id="KW-0195">Cyclin</keyword>
<keyword evidence="4" id="KW-0131">Cell cycle</keyword>
<dbReference type="SUPFAM" id="SSF47954">
    <property type="entry name" value="Cyclin-like"/>
    <property type="match status" value="2"/>
</dbReference>
<feature type="domain" description="Cyclin C-terminal" evidence="7">
    <location>
        <begin position="151"/>
        <end position="263"/>
    </location>
</feature>
<dbReference type="Pfam" id="PF00134">
    <property type="entry name" value="Cyclin_N"/>
    <property type="match status" value="1"/>
</dbReference>
<dbReference type="PANTHER" id="PTHR10177">
    <property type="entry name" value="CYCLINS"/>
    <property type="match status" value="1"/>
</dbReference>
<evidence type="ECO:0000256" key="1">
    <source>
        <dbReference type="ARBA" id="ARBA00009065"/>
    </source>
</evidence>
<comment type="similarity">
    <text evidence="1">Belongs to the cyclin family. Cyclin D subfamily.</text>
</comment>
<dbReference type="EMBL" id="NKQK01000022">
    <property type="protein sequence ID" value="PSR98545.1"/>
    <property type="molecule type" value="Genomic_DNA"/>
</dbReference>
<reference evidence="8 9" key="1">
    <citation type="submission" date="2017-07" db="EMBL/GenBank/DDBJ databases">
        <title>An improved, manually edited Actinidia chinensis var. chinensis (kiwifruit) genome highlights the challenges associated with draft genomes and gene prediction in plants.</title>
        <authorList>
            <person name="Pilkington S."/>
            <person name="Crowhurst R."/>
            <person name="Hilario E."/>
            <person name="Nardozza S."/>
            <person name="Fraser L."/>
            <person name="Peng Y."/>
            <person name="Gunaseelan K."/>
            <person name="Simpson R."/>
            <person name="Tahir J."/>
            <person name="Deroles S."/>
            <person name="Templeton K."/>
            <person name="Luo Z."/>
            <person name="Davy M."/>
            <person name="Cheng C."/>
            <person name="Mcneilage M."/>
            <person name="Scaglione D."/>
            <person name="Liu Y."/>
            <person name="Zhang Q."/>
            <person name="Datson P."/>
            <person name="De Silva N."/>
            <person name="Gardiner S."/>
            <person name="Bassett H."/>
            <person name="Chagne D."/>
            <person name="Mccallum J."/>
            <person name="Dzierzon H."/>
            <person name="Deng C."/>
            <person name="Wang Y.-Y."/>
            <person name="Barron N."/>
            <person name="Manako K."/>
            <person name="Bowen J."/>
            <person name="Foster T."/>
            <person name="Erridge Z."/>
            <person name="Tiffin H."/>
            <person name="Waite C."/>
            <person name="Davies K."/>
            <person name="Grierson E."/>
            <person name="Laing W."/>
            <person name="Kirk R."/>
            <person name="Chen X."/>
            <person name="Wood M."/>
            <person name="Montefiori M."/>
            <person name="Brummell D."/>
            <person name="Schwinn K."/>
            <person name="Catanach A."/>
            <person name="Fullerton C."/>
            <person name="Li D."/>
            <person name="Meiyalaghan S."/>
            <person name="Nieuwenhuizen N."/>
            <person name="Read N."/>
            <person name="Prakash R."/>
            <person name="Hunter D."/>
            <person name="Zhang H."/>
            <person name="Mckenzie M."/>
            <person name="Knabel M."/>
            <person name="Harris A."/>
            <person name="Allan A."/>
            <person name="Chen A."/>
            <person name="Janssen B."/>
            <person name="Plunkett B."/>
            <person name="Dwamena C."/>
            <person name="Voogd C."/>
            <person name="Leif D."/>
            <person name="Lafferty D."/>
            <person name="Souleyre E."/>
            <person name="Varkonyi-Gasic E."/>
            <person name="Gambi F."/>
            <person name="Hanley J."/>
            <person name="Yao J.-L."/>
            <person name="Cheung J."/>
            <person name="David K."/>
            <person name="Warren B."/>
            <person name="Marsh K."/>
            <person name="Snowden K."/>
            <person name="Lin-Wang K."/>
            <person name="Brian L."/>
            <person name="Martinez-Sanchez M."/>
            <person name="Wang M."/>
            <person name="Ileperuma N."/>
            <person name="Macnee N."/>
            <person name="Campin R."/>
            <person name="Mcatee P."/>
            <person name="Drummond R."/>
            <person name="Espley R."/>
            <person name="Ireland H."/>
            <person name="Wu R."/>
            <person name="Atkinson R."/>
            <person name="Karunairetnam S."/>
            <person name="Bulley S."/>
            <person name="Chunkath S."/>
            <person name="Hanley Z."/>
            <person name="Storey R."/>
            <person name="Thrimawithana A."/>
            <person name="Thomson S."/>
            <person name="David C."/>
            <person name="Testolin R."/>
        </authorList>
    </citation>
    <scope>NUCLEOTIDE SEQUENCE [LARGE SCALE GENOMIC DNA]</scope>
    <source>
        <strain evidence="9">cv. Red5</strain>
        <tissue evidence="8">Young leaf</tissue>
    </source>
</reference>
<comment type="caution">
    <text evidence="8">The sequence shown here is derived from an EMBL/GenBank/DDBJ whole genome shotgun (WGS) entry which is preliminary data.</text>
</comment>
<dbReference type="InParanoid" id="A0A2R6PXV6"/>
<dbReference type="FunFam" id="1.10.472.10:FF:000060">
    <property type="entry name" value="D6-type cyclin"/>
    <property type="match status" value="1"/>
</dbReference>
<feature type="domain" description="Cyclin-like" evidence="6">
    <location>
        <begin position="55"/>
        <end position="142"/>
    </location>
</feature>
<dbReference type="Pfam" id="PF02984">
    <property type="entry name" value="Cyclin_C"/>
    <property type="match status" value="1"/>
</dbReference>
<dbReference type="OMA" id="CEYVNKE"/>
<protein>
    <submittedName>
        <fullName evidence="8">Cyclin-D6-1 like</fullName>
    </submittedName>
</protein>
<reference evidence="9" key="2">
    <citation type="journal article" date="2018" name="BMC Genomics">
        <title>A manually annotated Actinidia chinensis var. chinensis (kiwifruit) genome highlights the challenges associated with draft genomes and gene prediction in plants.</title>
        <authorList>
            <person name="Pilkington S.M."/>
            <person name="Crowhurst R."/>
            <person name="Hilario E."/>
            <person name="Nardozza S."/>
            <person name="Fraser L."/>
            <person name="Peng Y."/>
            <person name="Gunaseelan K."/>
            <person name="Simpson R."/>
            <person name="Tahir J."/>
            <person name="Deroles S.C."/>
            <person name="Templeton K."/>
            <person name="Luo Z."/>
            <person name="Davy M."/>
            <person name="Cheng C."/>
            <person name="McNeilage M."/>
            <person name="Scaglione D."/>
            <person name="Liu Y."/>
            <person name="Zhang Q."/>
            <person name="Datson P."/>
            <person name="De Silva N."/>
            <person name="Gardiner S.E."/>
            <person name="Bassett H."/>
            <person name="Chagne D."/>
            <person name="McCallum J."/>
            <person name="Dzierzon H."/>
            <person name="Deng C."/>
            <person name="Wang Y.Y."/>
            <person name="Barron L."/>
            <person name="Manako K."/>
            <person name="Bowen J."/>
            <person name="Foster T.M."/>
            <person name="Erridge Z.A."/>
            <person name="Tiffin H."/>
            <person name="Waite C.N."/>
            <person name="Davies K.M."/>
            <person name="Grierson E.P."/>
            <person name="Laing W.A."/>
            <person name="Kirk R."/>
            <person name="Chen X."/>
            <person name="Wood M."/>
            <person name="Montefiori M."/>
            <person name="Brummell D.A."/>
            <person name="Schwinn K.E."/>
            <person name="Catanach A."/>
            <person name="Fullerton C."/>
            <person name="Li D."/>
            <person name="Meiyalaghan S."/>
            <person name="Nieuwenhuizen N."/>
            <person name="Read N."/>
            <person name="Prakash R."/>
            <person name="Hunter D."/>
            <person name="Zhang H."/>
            <person name="McKenzie M."/>
            <person name="Knabel M."/>
            <person name="Harris A."/>
            <person name="Allan A.C."/>
            <person name="Gleave A."/>
            <person name="Chen A."/>
            <person name="Janssen B.J."/>
            <person name="Plunkett B."/>
            <person name="Ampomah-Dwamena C."/>
            <person name="Voogd C."/>
            <person name="Leif D."/>
            <person name="Lafferty D."/>
            <person name="Souleyre E.J.F."/>
            <person name="Varkonyi-Gasic E."/>
            <person name="Gambi F."/>
            <person name="Hanley J."/>
            <person name="Yao J.L."/>
            <person name="Cheung J."/>
            <person name="David K.M."/>
            <person name="Warren B."/>
            <person name="Marsh K."/>
            <person name="Snowden K.C."/>
            <person name="Lin-Wang K."/>
            <person name="Brian L."/>
            <person name="Martinez-Sanchez M."/>
            <person name="Wang M."/>
            <person name="Ileperuma N."/>
            <person name="Macnee N."/>
            <person name="Campin R."/>
            <person name="McAtee P."/>
            <person name="Drummond R.S.M."/>
            <person name="Espley R.V."/>
            <person name="Ireland H.S."/>
            <person name="Wu R."/>
            <person name="Atkinson R.G."/>
            <person name="Karunairetnam S."/>
            <person name="Bulley S."/>
            <person name="Chunkath S."/>
            <person name="Hanley Z."/>
            <person name="Storey R."/>
            <person name="Thrimawithana A.H."/>
            <person name="Thomson S."/>
            <person name="David C."/>
            <person name="Testolin R."/>
            <person name="Huang H."/>
            <person name="Hellens R.P."/>
            <person name="Schaffer R.J."/>
        </authorList>
    </citation>
    <scope>NUCLEOTIDE SEQUENCE [LARGE SCALE GENOMIC DNA]</scope>
    <source>
        <strain evidence="9">cv. Red5</strain>
    </source>
</reference>
<dbReference type="Proteomes" id="UP000241394">
    <property type="component" value="Chromosome LG22"/>
</dbReference>
<sequence>MEFELENPLTSFEEHRPDTVLALFADESDHMPSHYFSHGLESNDFRISVRHEAISLILQVQFSCNLDPIIPYLAISYVDRFISKQEIWNEGTSWIARLLAISCLTLAAKMKNTDLSISDLQRDEGFICDSQSIRRMELLILTTLNWKMRSITPFSFLYFFLSLFDLEDPPLIQGLRDRASEIIFRSHYEIKILEYKPSIIAASALLCASQELFPLQFPRFRAAMASCEYVDKEKMLNCSILMEEMGMDRYKSAFDSVSNSTTPISVADRLCTTSESENTTSKAVIAQSDTIKRRKINGFCKDRTVQISQFQHCYDAQL</sequence>
<evidence type="ECO:0000313" key="9">
    <source>
        <dbReference type="Proteomes" id="UP000241394"/>
    </source>
</evidence>
<dbReference type="Gene3D" id="1.10.472.10">
    <property type="entry name" value="Cyclin-like"/>
    <property type="match status" value="2"/>
</dbReference>
<dbReference type="FunFam" id="1.10.472.10:FF:000040">
    <property type="entry name" value="D6-type cyclin"/>
    <property type="match status" value="1"/>
</dbReference>
<evidence type="ECO:0000256" key="2">
    <source>
        <dbReference type="ARBA" id="ARBA00022618"/>
    </source>
</evidence>
<dbReference type="OrthoDB" id="306099at2759"/>
<proteinExistence type="inferred from homology"/>
<dbReference type="SMART" id="SM01332">
    <property type="entry name" value="Cyclin_C"/>
    <property type="match status" value="1"/>
</dbReference>
<dbReference type="STRING" id="1590841.A0A2R6PXV6"/>
<dbReference type="InterPro" id="IPR006671">
    <property type="entry name" value="Cyclin_N"/>
</dbReference>
<dbReference type="GO" id="GO:0051301">
    <property type="term" value="P:cell division"/>
    <property type="evidence" value="ECO:0007669"/>
    <property type="project" value="UniProtKB-KW"/>
</dbReference>
<evidence type="ECO:0000256" key="5">
    <source>
        <dbReference type="RuleBase" id="RU000383"/>
    </source>
</evidence>
<dbReference type="CDD" id="cd20544">
    <property type="entry name" value="CYCLIN_AtCycD-like_rpt2"/>
    <property type="match status" value="1"/>
</dbReference>
<keyword evidence="2" id="KW-0132">Cell division</keyword>
<dbReference type="InterPro" id="IPR013763">
    <property type="entry name" value="Cyclin-like_dom"/>
</dbReference>
<organism evidence="8 9">
    <name type="scientific">Actinidia chinensis var. chinensis</name>
    <name type="common">Chinese soft-hair kiwi</name>
    <dbReference type="NCBI Taxonomy" id="1590841"/>
    <lineage>
        <taxon>Eukaryota</taxon>
        <taxon>Viridiplantae</taxon>
        <taxon>Streptophyta</taxon>
        <taxon>Embryophyta</taxon>
        <taxon>Tracheophyta</taxon>
        <taxon>Spermatophyta</taxon>
        <taxon>Magnoliopsida</taxon>
        <taxon>eudicotyledons</taxon>
        <taxon>Gunneridae</taxon>
        <taxon>Pentapetalae</taxon>
        <taxon>asterids</taxon>
        <taxon>Ericales</taxon>
        <taxon>Actinidiaceae</taxon>
        <taxon>Actinidia</taxon>
    </lineage>
</organism>
<keyword evidence="9" id="KW-1185">Reference proteome</keyword>
<dbReference type="Gramene" id="PSR98545">
    <property type="protein sequence ID" value="PSR98545"/>
    <property type="gene ID" value="CEY00_Acc25062"/>
</dbReference>
<name>A0A2R6PXV6_ACTCC</name>
<evidence type="ECO:0000259" key="6">
    <source>
        <dbReference type="SMART" id="SM00385"/>
    </source>
</evidence>
<dbReference type="FunCoup" id="A0A2R6PXV6">
    <property type="interactions" value="489"/>
</dbReference>
<evidence type="ECO:0000256" key="3">
    <source>
        <dbReference type="ARBA" id="ARBA00023127"/>
    </source>
</evidence>
<evidence type="ECO:0000313" key="8">
    <source>
        <dbReference type="EMBL" id="PSR98545.1"/>
    </source>
</evidence>
<dbReference type="AlphaFoldDB" id="A0A2R6PXV6"/>
<evidence type="ECO:0000259" key="7">
    <source>
        <dbReference type="SMART" id="SM01332"/>
    </source>
</evidence>
<accession>A0A2R6PXV6</accession>
<dbReference type="InterPro" id="IPR004367">
    <property type="entry name" value="Cyclin_C-dom"/>
</dbReference>
<dbReference type="SMART" id="SM00385">
    <property type="entry name" value="CYCLIN"/>
    <property type="match status" value="1"/>
</dbReference>
<gene>
    <name evidence="8" type="ORF">CEY00_Acc25062</name>
</gene>